<name>A0A167MM96_9HYPO</name>
<dbReference type="GO" id="GO:0004040">
    <property type="term" value="F:amidase activity"/>
    <property type="evidence" value="ECO:0007669"/>
    <property type="project" value="UniProtKB-EC"/>
</dbReference>
<keyword evidence="4" id="KW-0378">Hydrolase</keyword>
<comment type="similarity">
    <text evidence="2">Belongs to the amidase family.</text>
</comment>
<dbReference type="Proteomes" id="UP000076874">
    <property type="component" value="Unassembled WGS sequence"/>
</dbReference>
<comment type="catalytic activity">
    <reaction evidence="1">
        <text>a monocarboxylic acid amide + H2O = a monocarboxylate + NH4(+)</text>
        <dbReference type="Rhea" id="RHEA:12020"/>
        <dbReference type="ChEBI" id="CHEBI:15377"/>
        <dbReference type="ChEBI" id="CHEBI:28938"/>
        <dbReference type="ChEBI" id="CHEBI:35757"/>
        <dbReference type="ChEBI" id="CHEBI:83628"/>
        <dbReference type="EC" id="3.5.1.4"/>
    </reaction>
</comment>
<feature type="active site" description="Acyl-ester intermediate" evidence="5">
    <location>
        <position position="239"/>
    </location>
</feature>
<feature type="active site" description="Charge relay system" evidence="5">
    <location>
        <position position="138"/>
    </location>
</feature>
<dbReference type="EMBL" id="AZHD01000023">
    <property type="protein sequence ID" value="OAA54531.1"/>
    <property type="molecule type" value="Genomic_DNA"/>
</dbReference>
<dbReference type="InterPro" id="IPR020556">
    <property type="entry name" value="Amidase_CS"/>
</dbReference>
<dbReference type="Gene3D" id="3.90.1300.10">
    <property type="entry name" value="Amidase signature (AS) domain"/>
    <property type="match status" value="1"/>
</dbReference>
<dbReference type="OrthoDB" id="6428749at2759"/>
<evidence type="ECO:0000259" key="6">
    <source>
        <dbReference type="Pfam" id="PF01425"/>
    </source>
</evidence>
<sequence length="560" mass="61202">MTSSPSAHASWQNIGQAKRDAIQSHLPDEWKITPVPPPAAVRDAGIYARQFLSPEEIEITEALSARVLLSRLARGELSAVQVTKAFCHRATIAHQLTNCLSEVIFTQALADAKALDVAFQRNGRRTVGPLHGLPISLKDQYRVRDTETSLGYVGWLGRKETPETESWIVQELRRQGAVVFAKTNVPTSLMAIETNNNLIGYTLNAANRLLSSGGSSGGEAALIASGGSLLGLGSDVGASIRLPSGYNGIVGLRPSHGRLPYLGVANSMVGHNTLESVVGPLGRSIEDLRLLVKTVLAAEPWKADPKVLKLPWRDDEELDALRKIVARKLTFGVLRDDGVVSPQPPVQRVLQDAVTKLKTRGYEEVIEWDPPAHSEAFDIAFKAFTADAGHDIHTQLALSGEPPVPEIAAVYGATAPPPDGRPSVNDLWTLQRRRDAFQELYVQYWETTPVDALLVPVAPAVGYERGKGLYPGYTAAFSVLDYSVVTVRAGKAEKTRDKVRERFGPRGEFDREIQAQYDPELFDGSPVGLQVVCRRLEEEKVLAIAEEVEKIIYNAENKSF</sequence>
<reference evidence="7 8" key="1">
    <citation type="journal article" date="2016" name="Genome Biol. Evol.">
        <title>Divergent and convergent evolution of fungal pathogenicity.</title>
        <authorList>
            <person name="Shang Y."/>
            <person name="Xiao G."/>
            <person name="Zheng P."/>
            <person name="Cen K."/>
            <person name="Zhan S."/>
            <person name="Wang C."/>
        </authorList>
    </citation>
    <scope>NUCLEOTIDE SEQUENCE [LARGE SCALE GENOMIC DNA]</scope>
    <source>
        <strain evidence="7 8">RCEF 264</strain>
    </source>
</reference>
<evidence type="ECO:0000256" key="5">
    <source>
        <dbReference type="PIRSR" id="PIRSR001221-1"/>
    </source>
</evidence>
<dbReference type="PROSITE" id="PS00571">
    <property type="entry name" value="AMIDASES"/>
    <property type="match status" value="1"/>
</dbReference>
<feature type="active site" description="Charge relay system" evidence="5">
    <location>
        <position position="215"/>
    </location>
</feature>
<comment type="caution">
    <text evidence="7">The sequence shown here is derived from an EMBL/GenBank/DDBJ whole genome shotgun (WGS) entry which is preliminary data.</text>
</comment>
<evidence type="ECO:0000313" key="8">
    <source>
        <dbReference type="Proteomes" id="UP000076874"/>
    </source>
</evidence>
<dbReference type="InterPro" id="IPR036928">
    <property type="entry name" value="AS_sf"/>
</dbReference>
<evidence type="ECO:0000256" key="4">
    <source>
        <dbReference type="ARBA" id="ARBA00022801"/>
    </source>
</evidence>
<dbReference type="InterPro" id="IPR023631">
    <property type="entry name" value="Amidase_dom"/>
</dbReference>
<evidence type="ECO:0000256" key="1">
    <source>
        <dbReference type="ARBA" id="ARBA00001311"/>
    </source>
</evidence>
<keyword evidence="8" id="KW-1185">Reference proteome</keyword>
<organism evidence="7 8">
    <name type="scientific">Niveomyces insectorum RCEF 264</name>
    <dbReference type="NCBI Taxonomy" id="1081102"/>
    <lineage>
        <taxon>Eukaryota</taxon>
        <taxon>Fungi</taxon>
        <taxon>Dikarya</taxon>
        <taxon>Ascomycota</taxon>
        <taxon>Pezizomycotina</taxon>
        <taxon>Sordariomycetes</taxon>
        <taxon>Hypocreomycetidae</taxon>
        <taxon>Hypocreales</taxon>
        <taxon>Cordycipitaceae</taxon>
        <taxon>Niveomyces</taxon>
    </lineage>
</organism>
<dbReference type="AlphaFoldDB" id="A0A167MM96"/>
<evidence type="ECO:0000313" key="7">
    <source>
        <dbReference type="EMBL" id="OAA54531.1"/>
    </source>
</evidence>
<evidence type="ECO:0000256" key="2">
    <source>
        <dbReference type="ARBA" id="ARBA00009199"/>
    </source>
</evidence>
<dbReference type="EC" id="3.5.1.4" evidence="3"/>
<dbReference type="PANTHER" id="PTHR46072:SF2">
    <property type="entry name" value="AMIDASE (EUROFUNG)"/>
    <property type="match status" value="1"/>
</dbReference>
<gene>
    <name evidence="7" type="ORF">SPI_08777</name>
</gene>
<accession>A0A167MM96</accession>
<feature type="domain" description="Amidase" evidence="6">
    <location>
        <begin position="82"/>
        <end position="542"/>
    </location>
</feature>
<dbReference type="STRING" id="1081102.A0A167MM96"/>
<proteinExistence type="inferred from homology"/>
<dbReference type="PANTHER" id="PTHR46072">
    <property type="entry name" value="AMIDASE-RELATED-RELATED"/>
    <property type="match status" value="1"/>
</dbReference>
<protein>
    <recommendedName>
        <fullName evidence="3">amidase</fullName>
        <ecNumber evidence="3">3.5.1.4</ecNumber>
    </recommendedName>
</protein>
<dbReference type="SUPFAM" id="SSF75304">
    <property type="entry name" value="Amidase signature (AS) enzymes"/>
    <property type="match status" value="1"/>
</dbReference>
<dbReference type="PIRSF" id="PIRSF001221">
    <property type="entry name" value="Amidase_fungi"/>
    <property type="match status" value="1"/>
</dbReference>
<evidence type="ECO:0000256" key="3">
    <source>
        <dbReference type="ARBA" id="ARBA00012922"/>
    </source>
</evidence>
<dbReference type="Pfam" id="PF01425">
    <property type="entry name" value="Amidase"/>
    <property type="match status" value="1"/>
</dbReference>